<keyword evidence="2" id="KW-1185">Reference proteome</keyword>
<gene>
    <name evidence="1" type="ORF">JQC93_02305</name>
</gene>
<sequence length="217" mass="23737">MKKIALIHAVDIAIEPIKEAFRIGWPEAHIVHLWDESLSIERAKTAELTPALHQRVNALFELAKLDGADAVLFTCSAFGEAIERIAEHSDIPVLKPNQAMFDEALNEHIPAILLGTFKPAMAGMEAEFNEASEKQGKTRSLESICVPEARAALNDKNIASHNQHLLDGIQSIEGKRVVMLAHFSSAVAQASLQQATGMKVLSSPECAVRQLKHTLTH</sequence>
<comment type="caution">
    <text evidence="1">The sequence shown here is derived from an EMBL/GenBank/DDBJ whole genome shotgun (WGS) entry which is preliminary data.</text>
</comment>
<dbReference type="Proteomes" id="UP000809621">
    <property type="component" value="Unassembled WGS sequence"/>
</dbReference>
<dbReference type="Gene3D" id="3.40.50.12500">
    <property type="match status" value="1"/>
</dbReference>
<dbReference type="RefSeq" id="WP_205156844.1">
    <property type="nucleotide sequence ID" value="NZ_JAFEUM010000001.1"/>
</dbReference>
<evidence type="ECO:0000313" key="2">
    <source>
        <dbReference type="Proteomes" id="UP000809621"/>
    </source>
</evidence>
<evidence type="ECO:0008006" key="3">
    <source>
        <dbReference type="Google" id="ProtNLM"/>
    </source>
</evidence>
<reference evidence="1 2" key="1">
    <citation type="submission" date="2021-02" db="EMBL/GenBank/DDBJ databases">
        <authorList>
            <person name="Park J.-S."/>
        </authorList>
    </citation>
    <scope>NUCLEOTIDE SEQUENCE [LARGE SCALE GENOMIC DNA]</scope>
    <source>
        <strain evidence="1 2">188UL20-2</strain>
    </source>
</reference>
<dbReference type="EMBL" id="JAFEUM010000001">
    <property type="protein sequence ID" value="MBM7035227.1"/>
    <property type="molecule type" value="Genomic_DNA"/>
</dbReference>
<protein>
    <recommendedName>
        <fullName evidence="3">Arylsulfatase</fullName>
    </recommendedName>
</protein>
<proteinExistence type="predicted"/>
<accession>A0ABS2HFP6</accession>
<dbReference type="InterPro" id="IPR053714">
    <property type="entry name" value="Iso_Racemase_Enz_sf"/>
</dbReference>
<organism evidence="1 2">
    <name type="scientific">Vibrio ulleungensis</name>
    <dbReference type="NCBI Taxonomy" id="2807619"/>
    <lineage>
        <taxon>Bacteria</taxon>
        <taxon>Pseudomonadati</taxon>
        <taxon>Pseudomonadota</taxon>
        <taxon>Gammaproteobacteria</taxon>
        <taxon>Vibrionales</taxon>
        <taxon>Vibrionaceae</taxon>
        <taxon>Vibrio</taxon>
    </lineage>
</organism>
<name>A0ABS2HFP6_9VIBR</name>
<evidence type="ECO:0000313" key="1">
    <source>
        <dbReference type="EMBL" id="MBM7035227.1"/>
    </source>
</evidence>